<protein>
    <submittedName>
        <fullName evidence="1">Uncharacterized protein</fullName>
    </submittedName>
</protein>
<dbReference type="Proteomes" id="UP000018144">
    <property type="component" value="Unassembled WGS sequence"/>
</dbReference>
<sequence length="18" mass="1939">MRISTAVTSSDLQLASRC</sequence>
<reference evidence="1 2" key="1">
    <citation type="journal article" date="2013" name="PLoS Genet.">
        <title>The genome and development-dependent transcriptomes of Pyronema confluens: a window into fungal evolution.</title>
        <authorList>
            <person name="Traeger S."/>
            <person name="Altegoer F."/>
            <person name="Freitag M."/>
            <person name="Gabaldon T."/>
            <person name="Kempken F."/>
            <person name="Kumar A."/>
            <person name="Marcet-Houben M."/>
            <person name="Poggeler S."/>
            <person name="Stajich J.E."/>
            <person name="Nowrousian M."/>
        </authorList>
    </citation>
    <scope>NUCLEOTIDE SEQUENCE [LARGE SCALE GENOMIC DNA]</scope>
    <source>
        <strain evidence="2">CBS 100304</strain>
        <tissue evidence="1">Vegetative mycelium</tissue>
    </source>
</reference>
<proteinExistence type="predicted"/>
<name>U4KYP1_PYROM</name>
<evidence type="ECO:0000313" key="2">
    <source>
        <dbReference type="Proteomes" id="UP000018144"/>
    </source>
</evidence>
<keyword evidence="2" id="KW-1185">Reference proteome</keyword>
<dbReference type="EMBL" id="HF935312">
    <property type="protein sequence ID" value="CCX06775.1"/>
    <property type="molecule type" value="Genomic_DNA"/>
</dbReference>
<gene>
    <name evidence="1" type="ORF">PCON_06362</name>
</gene>
<accession>U4KYP1</accession>
<dbReference type="AlphaFoldDB" id="U4KYP1"/>
<organism evidence="1 2">
    <name type="scientific">Pyronema omphalodes (strain CBS 100304)</name>
    <name type="common">Pyronema confluens</name>
    <dbReference type="NCBI Taxonomy" id="1076935"/>
    <lineage>
        <taxon>Eukaryota</taxon>
        <taxon>Fungi</taxon>
        <taxon>Dikarya</taxon>
        <taxon>Ascomycota</taxon>
        <taxon>Pezizomycotina</taxon>
        <taxon>Pezizomycetes</taxon>
        <taxon>Pezizales</taxon>
        <taxon>Pyronemataceae</taxon>
        <taxon>Pyronema</taxon>
    </lineage>
</organism>
<evidence type="ECO:0000313" key="1">
    <source>
        <dbReference type="EMBL" id="CCX06775.1"/>
    </source>
</evidence>